<keyword evidence="17" id="KW-1185">Reference proteome</keyword>
<evidence type="ECO:0000256" key="7">
    <source>
        <dbReference type="ARBA" id="ARBA00022915"/>
    </source>
</evidence>
<dbReference type="OrthoDB" id="9782828at2"/>
<feature type="binding site" evidence="12 15">
    <location>
        <position position="208"/>
    </location>
    <ligand>
        <name>pyruvate</name>
        <dbReference type="ChEBI" id="CHEBI:15361"/>
    </ligand>
</feature>
<dbReference type="UniPathway" id="UPA00034">
    <property type="reaction ID" value="UER00017"/>
</dbReference>
<comment type="catalytic activity">
    <reaction evidence="11 12">
        <text>L-aspartate 4-semialdehyde + pyruvate = (2S,4S)-4-hydroxy-2,3,4,5-tetrahydrodipicolinate + H2O + H(+)</text>
        <dbReference type="Rhea" id="RHEA:34171"/>
        <dbReference type="ChEBI" id="CHEBI:15361"/>
        <dbReference type="ChEBI" id="CHEBI:15377"/>
        <dbReference type="ChEBI" id="CHEBI:15378"/>
        <dbReference type="ChEBI" id="CHEBI:67139"/>
        <dbReference type="ChEBI" id="CHEBI:537519"/>
        <dbReference type="EC" id="4.3.3.7"/>
    </reaction>
</comment>
<dbReference type="InterPro" id="IPR020624">
    <property type="entry name" value="Schiff_base-form_aldolases_CS"/>
</dbReference>
<keyword evidence="10 12" id="KW-0704">Schiff base</keyword>
<evidence type="ECO:0000256" key="9">
    <source>
        <dbReference type="ARBA" id="ARBA00023239"/>
    </source>
</evidence>
<dbReference type="HAMAP" id="MF_00418">
    <property type="entry name" value="DapA"/>
    <property type="match status" value="1"/>
</dbReference>
<keyword evidence="9 12" id="KW-0456">Lyase</keyword>
<dbReference type="InterPro" id="IPR013785">
    <property type="entry name" value="Aldolase_TIM"/>
</dbReference>
<name>A0A369AXI2_9ENTE</name>
<dbReference type="PRINTS" id="PR00146">
    <property type="entry name" value="DHPICSNTHASE"/>
</dbReference>
<dbReference type="PROSITE" id="PS00665">
    <property type="entry name" value="DHDPS_1"/>
    <property type="match status" value="1"/>
</dbReference>
<evidence type="ECO:0000256" key="3">
    <source>
        <dbReference type="ARBA" id="ARBA00007592"/>
    </source>
</evidence>
<sequence length="296" mass="32249">MTKKINQASILTAMITPFDKKGALAMEKVSDVVNYLLEHHTEGIVVGGTTGESPTLSEEEKIDLYKETIRVVAGRVPVICGVGSNDTRASISFIKKVAQLEGVAAGLCVVPFYNKPSQEGLYQHFKALSEASDLPIILYNVPGRTGVNMSVETTLRLEKLPNIIGTKECQGLEAFTQIVKNVSDDFLVYSGEDHLALPCKLIGGAGIISVSSHIVGDKMYEMYQALENKEIEEAATIHQELNPVFDAVFSAPSPAPVKAIYNEWGLDVGEPRLPLVSCNTEEIVRIMTEINQVVKK</sequence>
<evidence type="ECO:0000256" key="2">
    <source>
        <dbReference type="ARBA" id="ARBA00005120"/>
    </source>
</evidence>
<dbReference type="CDD" id="cd00950">
    <property type="entry name" value="DHDPS"/>
    <property type="match status" value="1"/>
</dbReference>
<keyword evidence="8 12" id="KW-0457">Lysine biosynthesis</keyword>
<keyword evidence="6 12" id="KW-0028">Amino-acid biosynthesis</keyword>
<dbReference type="EMBL" id="NGJX01000008">
    <property type="protein sequence ID" value="RSU01207.1"/>
    <property type="molecule type" value="Genomic_DNA"/>
</dbReference>
<dbReference type="SUPFAM" id="SSF51569">
    <property type="entry name" value="Aldolase"/>
    <property type="match status" value="1"/>
</dbReference>
<evidence type="ECO:0000256" key="13">
    <source>
        <dbReference type="PIRNR" id="PIRNR001365"/>
    </source>
</evidence>
<feature type="site" description="Part of a proton relay during catalysis" evidence="12">
    <location>
        <position position="113"/>
    </location>
</feature>
<evidence type="ECO:0000313" key="17">
    <source>
        <dbReference type="Proteomes" id="UP000288197"/>
    </source>
</evidence>
<evidence type="ECO:0000313" key="16">
    <source>
        <dbReference type="EMBL" id="RSU01207.1"/>
    </source>
</evidence>
<gene>
    <name evidence="12" type="primary">dapA</name>
    <name evidence="16" type="ORF">CBF32_08665</name>
</gene>
<dbReference type="RefSeq" id="WP_086341134.1">
    <property type="nucleotide sequence ID" value="NZ_CP081459.1"/>
</dbReference>
<comment type="caution">
    <text evidence="12">Was originally thought to be a dihydrodipicolinate synthase (DHDPS), catalyzing the condensation of (S)-aspartate-beta-semialdehyde [(S)-ASA] and pyruvate to dihydrodipicolinate (DHDP). However, it was shown in E.coli that the product of the enzymatic reaction is not dihydrodipicolinate but in fact (4S)-4-hydroxy-2,3,4,5-tetrahydro-(2S)-dipicolinic acid (HTPA), and that the consecutive dehydration reaction leading to DHDP is not spontaneous but catalyzed by DapB.</text>
</comment>
<keyword evidence="7 12" id="KW-0220">Diaminopimelate biosynthesis</keyword>
<dbReference type="NCBIfam" id="TIGR00674">
    <property type="entry name" value="dapA"/>
    <property type="match status" value="1"/>
</dbReference>
<evidence type="ECO:0000256" key="1">
    <source>
        <dbReference type="ARBA" id="ARBA00003294"/>
    </source>
</evidence>
<dbReference type="Gene3D" id="3.20.20.70">
    <property type="entry name" value="Aldolase class I"/>
    <property type="match status" value="1"/>
</dbReference>
<evidence type="ECO:0000256" key="15">
    <source>
        <dbReference type="PIRSR" id="PIRSR001365-2"/>
    </source>
</evidence>
<evidence type="ECO:0000256" key="11">
    <source>
        <dbReference type="ARBA" id="ARBA00047836"/>
    </source>
</evidence>
<organism evidence="16 17">
    <name type="scientific">Vagococcus fluvialis</name>
    <dbReference type="NCBI Taxonomy" id="2738"/>
    <lineage>
        <taxon>Bacteria</taxon>
        <taxon>Bacillati</taxon>
        <taxon>Bacillota</taxon>
        <taxon>Bacilli</taxon>
        <taxon>Lactobacillales</taxon>
        <taxon>Enterococcaceae</taxon>
        <taxon>Vagococcus</taxon>
    </lineage>
</organism>
<dbReference type="PIRSF" id="PIRSF001365">
    <property type="entry name" value="DHDPS"/>
    <property type="match status" value="1"/>
</dbReference>
<keyword evidence="5 12" id="KW-0963">Cytoplasm</keyword>
<evidence type="ECO:0000256" key="5">
    <source>
        <dbReference type="ARBA" id="ARBA00022490"/>
    </source>
</evidence>
<evidence type="ECO:0000256" key="8">
    <source>
        <dbReference type="ARBA" id="ARBA00023154"/>
    </source>
</evidence>
<comment type="pathway">
    <text evidence="2 12">Amino-acid biosynthesis; L-lysine biosynthesis via DAP pathway; (S)-tetrahydrodipicolinate from L-aspartate: step 3/4.</text>
</comment>
<feature type="active site" description="Proton donor/acceptor" evidence="12 14">
    <location>
        <position position="139"/>
    </location>
</feature>
<evidence type="ECO:0000256" key="6">
    <source>
        <dbReference type="ARBA" id="ARBA00022605"/>
    </source>
</evidence>
<dbReference type="SMART" id="SM01130">
    <property type="entry name" value="DHDPS"/>
    <property type="match status" value="1"/>
</dbReference>
<reference evidence="16 17" key="1">
    <citation type="submission" date="2017-05" db="EMBL/GenBank/DDBJ databases">
        <title>Vagococcus spp. assemblies.</title>
        <authorList>
            <person name="Gulvik C.A."/>
        </authorList>
    </citation>
    <scope>NUCLEOTIDE SEQUENCE [LARGE SCALE GENOMIC DNA]</scope>
    <source>
        <strain evidence="16 17">NCFB 2497</strain>
    </source>
</reference>
<comment type="function">
    <text evidence="1 12">Catalyzes the condensation of (S)-aspartate-beta-semialdehyde [(S)-ASA] and pyruvate to 4-hydroxy-tetrahydrodipicolinate (HTPA).</text>
</comment>
<evidence type="ECO:0000256" key="12">
    <source>
        <dbReference type="HAMAP-Rule" id="MF_00418"/>
    </source>
</evidence>
<comment type="subcellular location">
    <subcellularLocation>
        <location evidence="12">Cytoplasm</location>
    </subcellularLocation>
</comment>
<accession>A0A369AXI2</accession>
<dbReference type="PANTHER" id="PTHR12128">
    <property type="entry name" value="DIHYDRODIPICOLINATE SYNTHASE"/>
    <property type="match status" value="1"/>
</dbReference>
<evidence type="ECO:0000256" key="14">
    <source>
        <dbReference type="PIRSR" id="PIRSR001365-1"/>
    </source>
</evidence>
<comment type="caution">
    <text evidence="16">The sequence shown here is derived from an EMBL/GenBank/DDBJ whole genome shotgun (WGS) entry which is preliminary data.</text>
</comment>
<dbReference type="EC" id="4.3.3.7" evidence="4 12"/>
<dbReference type="InterPro" id="IPR002220">
    <property type="entry name" value="DapA-like"/>
</dbReference>
<dbReference type="AlphaFoldDB" id="A0A369AXI2"/>
<feature type="site" description="Part of a proton relay during catalysis" evidence="12">
    <location>
        <position position="49"/>
    </location>
</feature>
<evidence type="ECO:0000256" key="4">
    <source>
        <dbReference type="ARBA" id="ARBA00012086"/>
    </source>
</evidence>
<feature type="binding site" evidence="12 15">
    <location>
        <position position="50"/>
    </location>
    <ligand>
        <name>pyruvate</name>
        <dbReference type="ChEBI" id="CHEBI:15361"/>
    </ligand>
</feature>
<feature type="active site" description="Schiff-base intermediate with substrate" evidence="12 14">
    <location>
        <position position="167"/>
    </location>
</feature>
<dbReference type="PANTHER" id="PTHR12128:SF66">
    <property type="entry name" value="4-HYDROXY-2-OXOGLUTARATE ALDOLASE, MITOCHONDRIAL"/>
    <property type="match status" value="1"/>
</dbReference>
<dbReference type="GO" id="GO:0008840">
    <property type="term" value="F:4-hydroxy-tetrahydrodipicolinate synthase activity"/>
    <property type="evidence" value="ECO:0007669"/>
    <property type="project" value="UniProtKB-UniRule"/>
</dbReference>
<protein>
    <recommendedName>
        <fullName evidence="4 12">4-hydroxy-tetrahydrodipicolinate synthase</fullName>
        <shortName evidence="12">HTPA synthase</shortName>
        <ecNumber evidence="4 12">4.3.3.7</ecNumber>
    </recommendedName>
</protein>
<evidence type="ECO:0000256" key="10">
    <source>
        <dbReference type="ARBA" id="ARBA00023270"/>
    </source>
</evidence>
<dbReference type="InterPro" id="IPR005263">
    <property type="entry name" value="DapA"/>
</dbReference>
<comment type="subunit">
    <text evidence="12">Homotetramer; dimer of dimers.</text>
</comment>
<dbReference type="Pfam" id="PF00701">
    <property type="entry name" value="DHDPS"/>
    <property type="match status" value="1"/>
</dbReference>
<dbReference type="GO" id="GO:0019877">
    <property type="term" value="P:diaminopimelate biosynthetic process"/>
    <property type="evidence" value="ECO:0007669"/>
    <property type="project" value="UniProtKB-UniRule"/>
</dbReference>
<dbReference type="GO" id="GO:0005829">
    <property type="term" value="C:cytosol"/>
    <property type="evidence" value="ECO:0007669"/>
    <property type="project" value="TreeGrafter"/>
</dbReference>
<dbReference type="Proteomes" id="UP000288197">
    <property type="component" value="Unassembled WGS sequence"/>
</dbReference>
<dbReference type="GeneID" id="63146817"/>
<comment type="similarity">
    <text evidence="3 12 13">Belongs to the DapA family.</text>
</comment>
<dbReference type="GO" id="GO:0009089">
    <property type="term" value="P:lysine biosynthetic process via diaminopimelate"/>
    <property type="evidence" value="ECO:0007669"/>
    <property type="project" value="UniProtKB-UniRule"/>
</dbReference>
<proteinExistence type="inferred from homology"/>